<dbReference type="CDD" id="cd17546">
    <property type="entry name" value="REC_hyHK_CKI1_RcsC-like"/>
    <property type="match status" value="1"/>
</dbReference>
<dbReference type="PANTHER" id="PTHR45339:SF1">
    <property type="entry name" value="HYBRID SIGNAL TRANSDUCTION HISTIDINE KINASE J"/>
    <property type="match status" value="1"/>
</dbReference>
<dbReference type="PROSITE" id="PS50894">
    <property type="entry name" value="HPT"/>
    <property type="match status" value="1"/>
</dbReference>
<dbReference type="GO" id="GO:0005886">
    <property type="term" value="C:plasma membrane"/>
    <property type="evidence" value="ECO:0007669"/>
    <property type="project" value="UniProtKB-SubCell"/>
</dbReference>
<dbReference type="InterPro" id="IPR004358">
    <property type="entry name" value="Sig_transdc_His_kin-like_C"/>
</dbReference>
<evidence type="ECO:0000256" key="13">
    <source>
        <dbReference type="ARBA" id="ARBA00023136"/>
    </source>
</evidence>
<dbReference type="Gene3D" id="3.30.450.20">
    <property type="entry name" value="PAS domain"/>
    <property type="match status" value="6"/>
</dbReference>
<keyword evidence="12" id="KW-0843">Virulence</keyword>
<evidence type="ECO:0000256" key="11">
    <source>
        <dbReference type="ARBA" id="ARBA00023012"/>
    </source>
</evidence>
<feature type="domain" description="PAC" evidence="22">
    <location>
        <begin position="343"/>
        <end position="397"/>
    </location>
</feature>
<evidence type="ECO:0000259" key="23">
    <source>
        <dbReference type="PROSITE" id="PS50894"/>
    </source>
</evidence>
<keyword evidence="9" id="KW-0067">ATP-binding</keyword>
<dbReference type="InterPro" id="IPR001789">
    <property type="entry name" value="Sig_transdc_resp-reg_receiver"/>
</dbReference>
<evidence type="ECO:0000259" key="20">
    <source>
        <dbReference type="PROSITE" id="PS50110"/>
    </source>
</evidence>
<evidence type="ECO:0000256" key="5">
    <source>
        <dbReference type="ARBA" id="ARBA00022553"/>
    </source>
</evidence>
<dbReference type="InterPro" id="IPR000700">
    <property type="entry name" value="PAS-assoc_C"/>
</dbReference>
<feature type="domain" description="PAS" evidence="21">
    <location>
        <begin position="401"/>
        <end position="446"/>
    </location>
</feature>
<dbReference type="PROSITE" id="PS50113">
    <property type="entry name" value="PAC"/>
    <property type="match status" value="5"/>
</dbReference>
<dbReference type="SUPFAM" id="SSF47226">
    <property type="entry name" value="Histidine-containing phosphotransfer domain, HPT domain"/>
    <property type="match status" value="1"/>
</dbReference>
<feature type="domain" description="PAC" evidence="22">
    <location>
        <begin position="473"/>
        <end position="525"/>
    </location>
</feature>
<sequence length="1695" mass="188231">MKILIPISEYQTHRTLLLGTFGLGIAALLLNSILSLYVGDQTLFINIAWYTGLGISGALFAAIAAYLLLRLDVLKEGSSFNIQIAVALLVMGYLDALHSLQPAGSVFILLHGLSDALGGLLFAAILLPSVLLENKLLRKNLGIFILISIVLLSIAVILFPHRFPEIALGGDLTALLNVGGGCLFLAASVKLLVCFYNNKKSADLYLCLQCVIFGLSAILIEYSTPWNLQWWILHGVRMIGYSAGLLLINSMLNLTMALKTDLDSRLNKKLIRDSDALLATLNDHAIISITDRAGHIIEVNDAFCTISGYSRQELLGKNHRIINSGVQDTAFWRAMWKTISENKSWRGEVCNKDKNNTLYWVDLLIAPFVDEHGQIEKYSAIHTDITASKNATLMLEGTLRDSKALQSTLNMHSIISIANRAGNIIDVNDAFCKISGYSRQELIGKNHRIINSGLQDTAFWMAMWNDISKGIPWHGEVCNRTKKGSLYWVDTVIAPIVDQNGRIEKYISIFNDISASKISALNFESVLRDSTALLSTLNLHSIISIANRAGNIIQVNDAFCRISGYSRQELMGKNHRIVNSGVQSADFWTTMWNSISNGTPWRGEVCNRAKDGSLYWVDTVIAPFVDKDGLIEKYISIRTDISASKNAALNLENALRDSSALLSTLNLHAIVSIANRAGTITEINDAFCKISGYSRQELLGQNHRIVNSGTHPPEFWHDMWRTISVGKPWRGQVCNCAKNGSCYWVDTFIAPFMDEFGQIEKYISIRTDITASKLAEEALRWNESLLQMMSNSSPLAFLVVDIRSDKILYFNLRFCTIWGIEHLADAMRRGELKHNDIAPDCLAVVADPISYTESCWPLQDEYNQIVIEDEILFKNDRVVRRFSTQIRDSADTYFGRFYIFEEVTESKRVERALSSATESEKNALNALRISEERIKFALEGSGDGVWDWDIKQGKVQLSKRWKEMLGYQESDIGDDISEWSSRLHPDDMQRVMADVQKNLDNKSGSFSNEHRMRCKDGQYLWVLDRGMVVQRDSQGAPLRMVGTHTDITTQKQAEDALKQASETALAASLAKSQFLANMSHELRTPMNTVLGMLTLLRKTELSSAQTDYAVKSDTAARSLLDLLNEILDFSKIEAGKMSLDCHSFSLEQLMLNLSDILANSVGEKPLEVMFDIDPTIPGNLFGDAMRLQQVLVNLSSNAIKFTERGQVVVSVSVVRQNSAKVTLKFCVLDSGIGIAFKNQTDIFKGFIQAEASTTRRFGGTGLGLAISQHFVELMGGKIELESSLGHGSRFYFSISLPIINNVDVPEQNQTAPHRRFDVRSNHKQTSPATLTNNTVKRLQGMRVLVAEDNLNNQQVVRELLECEGAIIQIANNGQEVIYAITEAHIPFDLVLMDLQMPVMDGFTATTKIRINLGMQNLPIIAMTANAMASDREACLAAGMNNHVGKPFDLNHLVNILLKHTGRQETVDVEMTQKISIFTSKQVFTKPAIDAAAAANVDLTTAFNRIGNKSDVYLRMLRTFMSDVTLMPEKFHRHLIAGEYNQLRSAFHTLKGLTGALGINSLMTAAGYAELQFGGTLSVSEAESIVKQVCNAISSCSSNLAMLLKALQAMQNETDAVTKRMAGVPKKLSSNELISVLQTMSERLKNSDMAALESMNLLRKNANYGELLSPIDEAINALNFEKAFQLCTSLLENLSK</sequence>
<dbReference type="InterPro" id="IPR036641">
    <property type="entry name" value="HPT_dom_sf"/>
</dbReference>
<dbReference type="Pfam" id="PF00512">
    <property type="entry name" value="HisKA"/>
    <property type="match status" value="1"/>
</dbReference>
<feature type="domain" description="PAS" evidence="21">
    <location>
        <begin position="287"/>
        <end position="318"/>
    </location>
</feature>
<dbReference type="CDD" id="cd00082">
    <property type="entry name" value="HisKA"/>
    <property type="match status" value="1"/>
</dbReference>
<reference evidence="24 25" key="1">
    <citation type="submission" date="2018-02" db="EMBL/GenBank/DDBJ databases">
        <title>Solimicrobium silvestre gen. nov., sp. nov., isolated from alpine forest soil.</title>
        <authorList>
            <person name="Margesin R."/>
            <person name="Albuquerque L."/>
            <person name="Zhang D.-C."/>
            <person name="Froufe H.J.C."/>
            <person name="Severino R."/>
            <person name="Roxo I."/>
            <person name="Egas C."/>
            <person name="Da Costa M.S."/>
        </authorList>
    </citation>
    <scope>NUCLEOTIDE SEQUENCE [LARGE SCALE GENOMIC DNA]</scope>
    <source>
        <strain evidence="24 25">S20-91</strain>
    </source>
</reference>
<dbReference type="CDD" id="cd16922">
    <property type="entry name" value="HATPase_EvgS-ArcB-TorS-like"/>
    <property type="match status" value="1"/>
</dbReference>
<dbReference type="Pfam" id="PF02518">
    <property type="entry name" value="HATPase_c"/>
    <property type="match status" value="1"/>
</dbReference>
<dbReference type="InterPro" id="IPR011006">
    <property type="entry name" value="CheY-like_superfamily"/>
</dbReference>
<evidence type="ECO:0000259" key="21">
    <source>
        <dbReference type="PROSITE" id="PS50112"/>
    </source>
</evidence>
<feature type="domain" description="PAC" evidence="22">
    <location>
        <begin position="599"/>
        <end position="653"/>
    </location>
</feature>
<dbReference type="Pfam" id="PF08447">
    <property type="entry name" value="PAS_3"/>
    <property type="match status" value="1"/>
</dbReference>
<gene>
    <name evidence="24" type="ORF">S2091_2214</name>
</gene>
<dbReference type="RefSeq" id="WP_105531862.1">
    <property type="nucleotide sequence ID" value="NZ_PUGF01000009.1"/>
</dbReference>
<dbReference type="EC" id="2.7.13.3" evidence="3"/>
<dbReference type="InterPro" id="IPR008207">
    <property type="entry name" value="Sig_transdc_His_kin_Hpt_dom"/>
</dbReference>
<dbReference type="SMART" id="SM00448">
    <property type="entry name" value="REC"/>
    <property type="match status" value="1"/>
</dbReference>
<dbReference type="SMART" id="SM00086">
    <property type="entry name" value="PAC"/>
    <property type="match status" value="5"/>
</dbReference>
<keyword evidence="7" id="KW-0732">Signal</keyword>
<dbReference type="InterPro" id="IPR003661">
    <property type="entry name" value="HisK_dim/P_dom"/>
</dbReference>
<comment type="function">
    <text evidence="14">Member of the two-component regulatory system BvgS/BvgA. Phosphorylates BvgA via a four-step phosphorelay in response to environmental signals.</text>
</comment>
<keyword evidence="6 18" id="KW-0812">Transmembrane</keyword>
<dbReference type="InterPro" id="IPR013655">
    <property type="entry name" value="PAS_fold_3"/>
</dbReference>
<dbReference type="SMART" id="SM00387">
    <property type="entry name" value="HATPase_c"/>
    <property type="match status" value="1"/>
</dbReference>
<feature type="domain" description="HPt" evidence="23">
    <location>
        <begin position="1508"/>
        <end position="1609"/>
    </location>
</feature>
<dbReference type="InterPro" id="IPR036890">
    <property type="entry name" value="HATPase_C_sf"/>
</dbReference>
<dbReference type="NCBIfam" id="TIGR00229">
    <property type="entry name" value="sensory_box"/>
    <property type="match status" value="5"/>
</dbReference>
<dbReference type="FunFam" id="3.30.565.10:FF:000010">
    <property type="entry name" value="Sensor histidine kinase RcsC"/>
    <property type="match status" value="1"/>
</dbReference>
<feature type="domain" description="PAS" evidence="21">
    <location>
        <begin position="930"/>
        <end position="1002"/>
    </location>
</feature>
<dbReference type="PROSITE" id="PS50110">
    <property type="entry name" value="RESPONSE_REGULATORY"/>
    <property type="match status" value="1"/>
</dbReference>
<name>A0A2S9GZJ5_9BURK</name>
<comment type="caution">
    <text evidence="24">The sequence shown here is derived from an EMBL/GenBank/DDBJ whole genome shotgun (WGS) entry which is preliminary data.</text>
</comment>
<evidence type="ECO:0000256" key="15">
    <source>
        <dbReference type="ARBA" id="ARBA00070152"/>
    </source>
</evidence>
<dbReference type="SUPFAM" id="SSF55874">
    <property type="entry name" value="ATPase domain of HSP90 chaperone/DNA topoisomerase II/histidine kinase"/>
    <property type="match status" value="1"/>
</dbReference>
<evidence type="ECO:0000256" key="10">
    <source>
        <dbReference type="ARBA" id="ARBA00022989"/>
    </source>
</evidence>
<keyword evidence="13 18" id="KW-0472">Membrane</keyword>
<dbReference type="GO" id="GO:0000155">
    <property type="term" value="F:phosphorelay sensor kinase activity"/>
    <property type="evidence" value="ECO:0007669"/>
    <property type="project" value="InterPro"/>
</dbReference>
<dbReference type="SUPFAM" id="SSF55785">
    <property type="entry name" value="PYP-like sensor domain (PAS domain)"/>
    <property type="match status" value="6"/>
</dbReference>
<evidence type="ECO:0000256" key="4">
    <source>
        <dbReference type="ARBA" id="ARBA00022475"/>
    </source>
</evidence>
<feature type="modified residue" description="4-aspartylphosphate" evidence="17">
    <location>
        <position position="1393"/>
    </location>
</feature>
<evidence type="ECO:0000256" key="1">
    <source>
        <dbReference type="ARBA" id="ARBA00000085"/>
    </source>
</evidence>
<dbReference type="SUPFAM" id="SSF47384">
    <property type="entry name" value="Homodimeric domain of signal transducing histidine kinase"/>
    <property type="match status" value="1"/>
</dbReference>
<evidence type="ECO:0000256" key="3">
    <source>
        <dbReference type="ARBA" id="ARBA00012438"/>
    </source>
</evidence>
<evidence type="ECO:0000256" key="16">
    <source>
        <dbReference type="PROSITE-ProRule" id="PRU00110"/>
    </source>
</evidence>
<comment type="subcellular location">
    <subcellularLocation>
        <location evidence="2">Cell membrane</location>
        <topology evidence="2">Multi-pass membrane protein</topology>
    </subcellularLocation>
</comment>
<dbReference type="InterPro" id="IPR036097">
    <property type="entry name" value="HisK_dim/P_sf"/>
</dbReference>
<dbReference type="InterPro" id="IPR001610">
    <property type="entry name" value="PAC"/>
</dbReference>
<keyword evidence="11" id="KW-0902">Two-component regulatory system</keyword>
<evidence type="ECO:0000256" key="18">
    <source>
        <dbReference type="SAM" id="Phobius"/>
    </source>
</evidence>
<feature type="domain" description="PAC" evidence="22">
    <location>
        <begin position="727"/>
        <end position="781"/>
    </location>
</feature>
<dbReference type="Gene3D" id="1.20.120.160">
    <property type="entry name" value="HPT domain"/>
    <property type="match status" value="1"/>
</dbReference>
<keyword evidence="5 17" id="KW-0597">Phosphoprotein</keyword>
<feature type="transmembrane region" description="Helical" evidence="18">
    <location>
        <begin position="204"/>
        <end position="222"/>
    </location>
</feature>
<keyword evidence="10 18" id="KW-1133">Transmembrane helix</keyword>
<evidence type="ECO:0000256" key="6">
    <source>
        <dbReference type="ARBA" id="ARBA00022692"/>
    </source>
</evidence>
<evidence type="ECO:0000256" key="7">
    <source>
        <dbReference type="ARBA" id="ARBA00022729"/>
    </source>
</evidence>
<evidence type="ECO:0000259" key="22">
    <source>
        <dbReference type="PROSITE" id="PS50113"/>
    </source>
</evidence>
<dbReference type="PROSITE" id="PS50109">
    <property type="entry name" value="HIS_KIN"/>
    <property type="match status" value="1"/>
</dbReference>
<dbReference type="Proteomes" id="UP000237839">
    <property type="component" value="Unassembled WGS sequence"/>
</dbReference>
<evidence type="ECO:0000256" key="9">
    <source>
        <dbReference type="ARBA" id="ARBA00022840"/>
    </source>
</evidence>
<feature type="transmembrane region" description="Helical" evidence="18">
    <location>
        <begin position="141"/>
        <end position="160"/>
    </location>
</feature>
<dbReference type="CDD" id="cd00130">
    <property type="entry name" value="PAS"/>
    <property type="match status" value="5"/>
</dbReference>
<feature type="transmembrane region" description="Helical" evidence="18">
    <location>
        <begin position="16"/>
        <end position="37"/>
    </location>
</feature>
<dbReference type="EMBL" id="PUGF01000009">
    <property type="protein sequence ID" value="PRC93128.1"/>
    <property type="molecule type" value="Genomic_DNA"/>
</dbReference>
<dbReference type="InterPro" id="IPR003594">
    <property type="entry name" value="HATPase_dom"/>
</dbReference>
<feature type="domain" description="PAS" evidence="21">
    <location>
        <begin position="529"/>
        <end position="574"/>
    </location>
</feature>
<feature type="modified residue" description="Phosphohistidine" evidence="16">
    <location>
        <position position="1547"/>
    </location>
</feature>
<accession>A0A2S9GZJ5</accession>
<dbReference type="InterPro" id="IPR005467">
    <property type="entry name" value="His_kinase_dom"/>
</dbReference>
<protein>
    <recommendedName>
        <fullName evidence="15">Virulence sensor protein BvgS</fullName>
        <ecNumber evidence="3">2.7.13.3</ecNumber>
    </recommendedName>
</protein>
<dbReference type="PRINTS" id="PR00344">
    <property type="entry name" value="BCTRLSENSOR"/>
</dbReference>
<feature type="transmembrane region" description="Helical" evidence="18">
    <location>
        <begin position="172"/>
        <end position="192"/>
    </location>
</feature>
<dbReference type="Gene3D" id="3.30.565.10">
    <property type="entry name" value="Histidine kinase-like ATPase, C-terminal domain"/>
    <property type="match status" value="1"/>
</dbReference>
<feature type="domain" description="PAC" evidence="22">
    <location>
        <begin position="1006"/>
        <end position="1059"/>
    </location>
</feature>
<dbReference type="PANTHER" id="PTHR45339">
    <property type="entry name" value="HYBRID SIGNAL TRANSDUCTION HISTIDINE KINASE J"/>
    <property type="match status" value="1"/>
</dbReference>
<dbReference type="Gene3D" id="1.10.287.130">
    <property type="match status" value="1"/>
</dbReference>
<evidence type="ECO:0000256" key="12">
    <source>
        <dbReference type="ARBA" id="ARBA00023026"/>
    </source>
</evidence>
<dbReference type="SMART" id="SM00091">
    <property type="entry name" value="PAS"/>
    <property type="match status" value="6"/>
</dbReference>
<dbReference type="Pfam" id="PF13188">
    <property type="entry name" value="PAS_8"/>
    <property type="match status" value="1"/>
</dbReference>
<evidence type="ECO:0000313" key="25">
    <source>
        <dbReference type="Proteomes" id="UP000237839"/>
    </source>
</evidence>
<evidence type="ECO:0000259" key="19">
    <source>
        <dbReference type="PROSITE" id="PS50109"/>
    </source>
</evidence>
<proteinExistence type="predicted"/>
<dbReference type="Pfam" id="PF13426">
    <property type="entry name" value="PAS_9"/>
    <property type="match status" value="4"/>
</dbReference>
<evidence type="ECO:0000256" key="14">
    <source>
        <dbReference type="ARBA" id="ARBA00058004"/>
    </source>
</evidence>
<dbReference type="SMART" id="SM00388">
    <property type="entry name" value="HisKA"/>
    <property type="match status" value="1"/>
</dbReference>
<comment type="catalytic activity">
    <reaction evidence="1">
        <text>ATP + protein L-histidine = ADP + protein N-phospho-L-histidine.</text>
        <dbReference type="EC" id="2.7.13.3"/>
    </reaction>
</comment>
<evidence type="ECO:0000256" key="2">
    <source>
        <dbReference type="ARBA" id="ARBA00004651"/>
    </source>
</evidence>
<feature type="transmembrane region" description="Helical" evidence="18">
    <location>
        <begin position="106"/>
        <end position="129"/>
    </location>
</feature>
<feature type="transmembrane region" description="Helical" evidence="18">
    <location>
        <begin position="43"/>
        <end position="68"/>
    </location>
</feature>
<evidence type="ECO:0000256" key="8">
    <source>
        <dbReference type="ARBA" id="ARBA00022741"/>
    </source>
</evidence>
<feature type="transmembrane region" description="Helical" evidence="18">
    <location>
        <begin position="80"/>
        <end position="100"/>
    </location>
</feature>
<organism evidence="24 25">
    <name type="scientific">Solimicrobium silvestre</name>
    <dbReference type="NCBI Taxonomy" id="2099400"/>
    <lineage>
        <taxon>Bacteria</taxon>
        <taxon>Pseudomonadati</taxon>
        <taxon>Pseudomonadota</taxon>
        <taxon>Betaproteobacteria</taxon>
        <taxon>Burkholderiales</taxon>
        <taxon>Oxalobacteraceae</taxon>
        <taxon>Solimicrobium</taxon>
    </lineage>
</organism>
<dbReference type="OrthoDB" id="5290456at2"/>
<dbReference type="SUPFAM" id="SSF52172">
    <property type="entry name" value="CheY-like"/>
    <property type="match status" value="1"/>
</dbReference>
<dbReference type="InterPro" id="IPR035965">
    <property type="entry name" value="PAS-like_dom_sf"/>
</dbReference>
<dbReference type="Gene3D" id="3.40.50.2300">
    <property type="match status" value="1"/>
</dbReference>
<feature type="domain" description="Response regulatory" evidence="20">
    <location>
        <begin position="1342"/>
        <end position="1460"/>
    </location>
</feature>
<feature type="domain" description="Histidine kinase" evidence="19">
    <location>
        <begin position="1077"/>
        <end position="1298"/>
    </location>
</feature>
<keyword evidence="25" id="KW-1185">Reference proteome</keyword>
<dbReference type="GO" id="GO:0005524">
    <property type="term" value="F:ATP binding"/>
    <property type="evidence" value="ECO:0007669"/>
    <property type="project" value="UniProtKB-KW"/>
</dbReference>
<evidence type="ECO:0000313" key="24">
    <source>
        <dbReference type="EMBL" id="PRC93128.1"/>
    </source>
</evidence>
<evidence type="ECO:0000256" key="17">
    <source>
        <dbReference type="PROSITE-ProRule" id="PRU00169"/>
    </source>
</evidence>
<feature type="domain" description="PAS" evidence="21">
    <location>
        <begin position="657"/>
        <end position="712"/>
    </location>
</feature>
<dbReference type="Pfam" id="PF00072">
    <property type="entry name" value="Response_reg"/>
    <property type="match status" value="1"/>
</dbReference>
<dbReference type="PROSITE" id="PS50112">
    <property type="entry name" value="PAS"/>
    <property type="match status" value="5"/>
</dbReference>
<keyword evidence="4" id="KW-1003">Cell membrane</keyword>
<keyword evidence="8" id="KW-0547">Nucleotide-binding</keyword>
<dbReference type="InterPro" id="IPR000014">
    <property type="entry name" value="PAS"/>
</dbReference>